<feature type="compositionally biased region" description="Basic and acidic residues" evidence="1">
    <location>
        <begin position="27"/>
        <end position="40"/>
    </location>
</feature>
<organism evidence="3">
    <name type="scientific">Boseongicola sp. SB0664_bin_43</name>
    <dbReference type="NCBI Taxonomy" id="2604844"/>
    <lineage>
        <taxon>Bacteria</taxon>
        <taxon>Pseudomonadati</taxon>
        <taxon>Pseudomonadota</taxon>
        <taxon>Alphaproteobacteria</taxon>
        <taxon>Rhodobacterales</taxon>
        <taxon>Paracoccaceae</taxon>
        <taxon>Boseongicola</taxon>
    </lineage>
</organism>
<accession>A0A6B0Y2S9</accession>
<feature type="transmembrane region" description="Helical" evidence="2">
    <location>
        <begin position="110"/>
        <end position="133"/>
    </location>
</feature>
<gene>
    <name evidence="3" type="ORF">F4Y60_04705</name>
</gene>
<dbReference type="EMBL" id="VXRY01000185">
    <property type="protein sequence ID" value="MXY33386.1"/>
    <property type="molecule type" value="Genomic_DNA"/>
</dbReference>
<proteinExistence type="predicted"/>
<sequence length="173" mass="18396">MTLPQDPADGTARDGTPTDDSCLGSDDVSHAIPEADRHDRDAMQALTIDRAALKVLKEEAERELSLRRAQASKPDGSHSVKVPPASSNATHASHPQASGQPNSEQGRGGWIRAVLPLLLMVAALVGLLVTIYLRASAISHAYPNTEGPLQSYLEAADVFLEWLNGVLGRQSGD</sequence>
<feature type="compositionally biased region" description="Polar residues" evidence="1">
    <location>
        <begin position="85"/>
        <end position="105"/>
    </location>
</feature>
<reference evidence="3" key="1">
    <citation type="submission" date="2019-09" db="EMBL/GenBank/DDBJ databases">
        <title>Characterisation of the sponge microbiome using genome-centric metagenomics.</title>
        <authorList>
            <person name="Engelberts J.P."/>
            <person name="Robbins S.J."/>
            <person name="De Goeij J.M."/>
            <person name="Aranda M."/>
            <person name="Bell S.C."/>
            <person name="Webster N.S."/>
        </authorList>
    </citation>
    <scope>NUCLEOTIDE SEQUENCE</scope>
    <source>
        <strain evidence="3">SB0664_bin_43</strain>
    </source>
</reference>
<keyword evidence="2" id="KW-0812">Transmembrane</keyword>
<feature type="region of interest" description="Disordered" evidence="1">
    <location>
        <begin position="63"/>
        <end position="106"/>
    </location>
</feature>
<keyword evidence="2" id="KW-1133">Transmembrane helix</keyword>
<dbReference type="AlphaFoldDB" id="A0A6B0Y2S9"/>
<protein>
    <submittedName>
        <fullName evidence="3">Uncharacterized protein</fullName>
    </submittedName>
</protein>
<evidence type="ECO:0000313" key="3">
    <source>
        <dbReference type="EMBL" id="MXY33386.1"/>
    </source>
</evidence>
<feature type="region of interest" description="Disordered" evidence="1">
    <location>
        <begin position="1"/>
        <end position="40"/>
    </location>
</feature>
<name>A0A6B0Y2S9_9RHOB</name>
<comment type="caution">
    <text evidence="3">The sequence shown here is derived from an EMBL/GenBank/DDBJ whole genome shotgun (WGS) entry which is preliminary data.</text>
</comment>
<evidence type="ECO:0000256" key="1">
    <source>
        <dbReference type="SAM" id="MobiDB-lite"/>
    </source>
</evidence>
<keyword evidence="2" id="KW-0472">Membrane</keyword>
<evidence type="ECO:0000256" key="2">
    <source>
        <dbReference type="SAM" id="Phobius"/>
    </source>
</evidence>